<dbReference type="EMBL" id="JAUCBP010000007">
    <property type="protein sequence ID" value="MDM7860759.1"/>
    <property type="molecule type" value="Genomic_DNA"/>
</dbReference>
<evidence type="ECO:0000256" key="2">
    <source>
        <dbReference type="ARBA" id="ARBA00022643"/>
    </source>
</evidence>
<evidence type="ECO:0000256" key="4">
    <source>
        <dbReference type="ARBA" id="ARBA00023027"/>
    </source>
</evidence>
<evidence type="ECO:0000256" key="3">
    <source>
        <dbReference type="ARBA" id="ARBA00023002"/>
    </source>
</evidence>
<feature type="binding site" evidence="6">
    <location>
        <begin position="95"/>
        <end position="98"/>
    </location>
    <ligand>
        <name>FMN</name>
        <dbReference type="ChEBI" id="CHEBI:58210"/>
    </ligand>
</feature>
<dbReference type="EC" id="1.7.1.17" evidence="6"/>
<comment type="catalytic activity">
    <reaction evidence="6">
        <text>2 a quinone + NADH + H(+) = 2 a 1,4-benzosemiquinone + NAD(+)</text>
        <dbReference type="Rhea" id="RHEA:65952"/>
        <dbReference type="ChEBI" id="CHEBI:15378"/>
        <dbReference type="ChEBI" id="CHEBI:57540"/>
        <dbReference type="ChEBI" id="CHEBI:57945"/>
        <dbReference type="ChEBI" id="CHEBI:132124"/>
        <dbReference type="ChEBI" id="CHEBI:134225"/>
    </reaction>
</comment>
<keyword evidence="2 6" id="KW-0288">FMN</keyword>
<gene>
    <name evidence="6" type="primary">azoR</name>
    <name evidence="8" type="ORF">QTP81_09130</name>
</gene>
<dbReference type="InterPro" id="IPR023048">
    <property type="entry name" value="NADH:quinone_OxRdtase_FMN_depd"/>
</dbReference>
<feature type="domain" description="Flavodoxin-like fold" evidence="7">
    <location>
        <begin position="2"/>
        <end position="196"/>
    </location>
</feature>
<name>A0ABT7SYZ6_9ALTE</name>
<comment type="subunit">
    <text evidence="6">Homodimer.</text>
</comment>
<organism evidence="8 9">
    <name type="scientific">Alteromonas arenosi</name>
    <dbReference type="NCBI Taxonomy" id="3055817"/>
    <lineage>
        <taxon>Bacteria</taxon>
        <taxon>Pseudomonadati</taxon>
        <taxon>Pseudomonadota</taxon>
        <taxon>Gammaproteobacteria</taxon>
        <taxon>Alteromonadales</taxon>
        <taxon>Alteromonadaceae</taxon>
        <taxon>Alteromonas/Salinimonas group</taxon>
        <taxon>Alteromonas</taxon>
    </lineage>
</organism>
<dbReference type="Gene3D" id="3.40.50.360">
    <property type="match status" value="1"/>
</dbReference>
<evidence type="ECO:0000256" key="6">
    <source>
        <dbReference type="HAMAP-Rule" id="MF_01216"/>
    </source>
</evidence>
<dbReference type="Pfam" id="PF02525">
    <property type="entry name" value="Flavodoxin_2"/>
    <property type="match status" value="1"/>
</dbReference>
<comment type="caution">
    <text evidence="6">Lacks conserved residue(s) required for the propagation of feature annotation.</text>
</comment>
<evidence type="ECO:0000259" key="7">
    <source>
        <dbReference type="Pfam" id="PF02525"/>
    </source>
</evidence>
<evidence type="ECO:0000313" key="9">
    <source>
        <dbReference type="Proteomes" id="UP001234343"/>
    </source>
</evidence>
<dbReference type="EC" id="1.6.5.-" evidence="6"/>
<keyword evidence="9" id="KW-1185">Reference proteome</keyword>
<comment type="caution">
    <text evidence="8">The sequence shown here is derived from an EMBL/GenBank/DDBJ whole genome shotgun (WGS) entry which is preliminary data.</text>
</comment>
<feature type="binding site" evidence="6">
    <location>
        <position position="10"/>
    </location>
    <ligand>
        <name>FMN</name>
        <dbReference type="ChEBI" id="CHEBI:58210"/>
    </ligand>
</feature>
<reference evidence="8 9" key="1">
    <citation type="submission" date="2023-06" db="EMBL/GenBank/DDBJ databases">
        <title>Alteromonas sp. ASW11-36 isolated from intertidal sand.</title>
        <authorList>
            <person name="Li Y."/>
        </authorList>
    </citation>
    <scope>NUCLEOTIDE SEQUENCE [LARGE SCALE GENOMIC DNA]</scope>
    <source>
        <strain evidence="8 9">ASW11-36</strain>
    </source>
</reference>
<dbReference type="InterPro" id="IPR003680">
    <property type="entry name" value="Flavodoxin_fold"/>
</dbReference>
<dbReference type="HAMAP" id="MF_01216">
    <property type="entry name" value="Azoreductase_type1"/>
    <property type="match status" value="1"/>
</dbReference>
<dbReference type="SUPFAM" id="SSF52218">
    <property type="entry name" value="Flavoproteins"/>
    <property type="match status" value="1"/>
</dbReference>
<comment type="function">
    <text evidence="6">Also exhibits azoreductase activity. Catalyzes the reductive cleavage of the azo bond in aromatic azo compounds to the corresponding amines.</text>
</comment>
<keyword evidence="3 6" id="KW-0560">Oxidoreductase</keyword>
<dbReference type="RefSeq" id="WP_289365045.1">
    <property type="nucleotide sequence ID" value="NZ_JAUCBP010000007.1"/>
</dbReference>
<evidence type="ECO:0000256" key="5">
    <source>
        <dbReference type="ARBA" id="ARBA00048542"/>
    </source>
</evidence>
<protein>
    <recommendedName>
        <fullName evidence="6">FMN dependent NADH:quinone oxidoreductase</fullName>
        <ecNumber evidence="6">1.6.5.-</ecNumber>
    </recommendedName>
    <alternativeName>
        <fullName evidence="6">Azo-dye reductase</fullName>
    </alternativeName>
    <alternativeName>
        <fullName evidence="6">FMN-dependent NADH-azo compound oxidoreductase</fullName>
    </alternativeName>
    <alternativeName>
        <fullName evidence="6">FMN-dependent NADH-azoreductase</fullName>
        <ecNumber evidence="6">1.7.1.17</ecNumber>
    </alternativeName>
</protein>
<dbReference type="InterPro" id="IPR029039">
    <property type="entry name" value="Flavoprotein-like_sf"/>
</dbReference>
<keyword evidence="4 6" id="KW-0520">NAD</keyword>
<comment type="similarity">
    <text evidence="6">Belongs to the azoreductase type 1 family.</text>
</comment>
<dbReference type="InterPro" id="IPR050104">
    <property type="entry name" value="FMN-dep_NADH:Q_OxRdtase_AzoR1"/>
</dbReference>
<evidence type="ECO:0000256" key="1">
    <source>
        <dbReference type="ARBA" id="ARBA00022630"/>
    </source>
</evidence>
<dbReference type="PANTHER" id="PTHR43741:SF2">
    <property type="entry name" value="FMN-DEPENDENT NADH:QUINONE OXIDOREDUCTASE"/>
    <property type="match status" value="1"/>
</dbReference>
<accession>A0ABT7SYZ6</accession>
<keyword evidence="1 6" id="KW-0285">Flavoprotein</keyword>
<dbReference type="PANTHER" id="PTHR43741">
    <property type="entry name" value="FMN-DEPENDENT NADH-AZOREDUCTASE 1"/>
    <property type="match status" value="1"/>
</dbReference>
<comment type="function">
    <text evidence="6">Quinone reductase that provides resistance to thiol-specific stress caused by electrophilic quinones.</text>
</comment>
<proteinExistence type="inferred from homology"/>
<comment type="cofactor">
    <cofactor evidence="6">
        <name>FMN</name>
        <dbReference type="ChEBI" id="CHEBI:58210"/>
    </cofactor>
    <text evidence="6">Binds 1 FMN per subunit.</text>
</comment>
<evidence type="ECO:0000313" key="8">
    <source>
        <dbReference type="EMBL" id="MDM7860759.1"/>
    </source>
</evidence>
<sequence>MKNVLAITSSLQTGAGNSTKLVDIYLDKLATTTTTNVVRRDLAATDIPHLTDSEMAAWAVEPTARNDEQQQLAQLSEDIIAEVQTADEIVLGVPMYNFGIPSALKAWIDRLARAGITFTYTENGPQGLLNGKKVTILAARGGMYAGTALDTQTEYLRNFWAFLGVTDVEFVYAEGLAMGEESAQQAWQKADEKILELIAN</sequence>
<dbReference type="Proteomes" id="UP001234343">
    <property type="component" value="Unassembled WGS sequence"/>
</dbReference>
<comment type="catalytic activity">
    <reaction evidence="5">
        <text>N,N-dimethyl-1,4-phenylenediamine + anthranilate + 2 NAD(+) = 2-(4-dimethylaminophenyl)diazenylbenzoate + 2 NADH + 2 H(+)</text>
        <dbReference type="Rhea" id="RHEA:55872"/>
        <dbReference type="ChEBI" id="CHEBI:15378"/>
        <dbReference type="ChEBI" id="CHEBI:15783"/>
        <dbReference type="ChEBI" id="CHEBI:16567"/>
        <dbReference type="ChEBI" id="CHEBI:57540"/>
        <dbReference type="ChEBI" id="CHEBI:57945"/>
        <dbReference type="ChEBI" id="CHEBI:71579"/>
        <dbReference type="EC" id="1.7.1.17"/>
    </reaction>
    <physiologicalReaction direction="right-to-left" evidence="5">
        <dbReference type="Rhea" id="RHEA:55874"/>
    </physiologicalReaction>
</comment>